<dbReference type="Gene3D" id="3.30.70.270">
    <property type="match status" value="1"/>
</dbReference>
<keyword evidence="4" id="KW-0234">DNA repair</keyword>
<keyword evidence="4" id="KW-0238">DNA-binding</keyword>
<comment type="similarity">
    <text evidence="1 4">Belongs to the DNA polymerase type-Y family.</text>
</comment>
<dbReference type="PANTHER" id="PTHR11076:SF33">
    <property type="entry name" value="DNA POLYMERASE KAPPA"/>
    <property type="match status" value="1"/>
</dbReference>
<comment type="cofactor">
    <cofactor evidence="4">
        <name>Mg(2+)</name>
        <dbReference type="ChEBI" id="CHEBI:18420"/>
    </cofactor>
    <text evidence="4">Binds 2 magnesium ions per subunit.</text>
</comment>
<dbReference type="Pfam" id="PF11798">
    <property type="entry name" value="IMS_HHH"/>
    <property type="match status" value="1"/>
</dbReference>
<dbReference type="InterPro" id="IPR036775">
    <property type="entry name" value="DNA_pol_Y-fam_lit_finger_sf"/>
</dbReference>
<comment type="function">
    <text evidence="4">Poorly processive, error-prone DNA polymerase involved in untargeted mutagenesis. Copies undamaged DNA at stalled replication forks, which arise in vivo from mismatched or misaligned primer ends. These misaligned primers can be extended by PolIV. Exhibits no 3'-5' exonuclease (proofreading) activity. May be involved in translesional synthesis, in conjunction with the beta clamp from PolIII.</text>
</comment>
<dbReference type="Pfam" id="PF11799">
    <property type="entry name" value="IMS_C"/>
    <property type="match status" value="1"/>
</dbReference>
<evidence type="ECO:0000256" key="3">
    <source>
        <dbReference type="ARBA" id="ARBA00022932"/>
    </source>
</evidence>
<dbReference type="NCBIfam" id="NF002882">
    <property type="entry name" value="PRK03348.1"/>
    <property type="match status" value="1"/>
</dbReference>
<organism evidence="6 7">
    <name type="scientific">Novipirellula rosea</name>
    <dbReference type="NCBI Taxonomy" id="1031540"/>
    <lineage>
        <taxon>Bacteria</taxon>
        <taxon>Pseudomonadati</taxon>
        <taxon>Planctomycetota</taxon>
        <taxon>Planctomycetia</taxon>
        <taxon>Pirellulales</taxon>
        <taxon>Pirellulaceae</taxon>
        <taxon>Novipirellula</taxon>
    </lineage>
</organism>
<comment type="catalytic activity">
    <reaction evidence="4">
        <text>DNA(n) + a 2'-deoxyribonucleoside 5'-triphosphate = DNA(n+1) + diphosphate</text>
        <dbReference type="Rhea" id="RHEA:22508"/>
        <dbReference type="Rhea" id="RHEA-COMP:17339"/>
        <dbReference type="Rhea" id="RHEA-COMP:17340"/>
        <dbReference type="ChEBI" id="CHEBI:33019"/>
        <dbReference type="ChEBI" id="CHEBI:61560"/>
        <dbReference type="ChEBI" id="CHEBI:173112"/>
        <dbReference type="EC" id="2.7.7.7"/>
    </reaction>
</comment>
<dbReference type="InterPro" id="IPR017961">
    <property type="entry name" value="DNA_pol_Y-fam_little_finger"/>
</dbReference>
<keyword evidence="4" id="KW-0479">Metal-binding</keyword>
<dbReference type="Gene3D" id="1.10.150.20">
    <property type="entry name" value="5' to 3' exonuclease, C-terminal subdomain"/>
    <property type="match status" value="1"/>
</dbReference>
<evidence type="ECO:0000259" key="5">
    <source>
        <dbReference type="PROSITE" id="PS50173"/>
    </source>
</evidence>
<dbReference type="InterPro" id="IPR043128">
    <property type="entry name" value="Rev_trsase/Diguanyl_cyclase"/>
</dbReference>
<feature type="binding site" evidence="4">
    <location>
        <position position="106"/>
    </location>
    <ligand>
        <name>Mg(2+)</name>
        <dbReference type="ChEBI" id="CHEBI:18420"/>
    </ligand>
</feature>
<evidence type="ECO:0000256" key="1">
    <source>
        <dbReference type="ARBA" id="ARBA00010945"/>
    </source>
</evidence>
<dbReference type="InterPro" id="IPR050116">
    <property type="entry name" value="DNA_polymerase-Y"/>
</dbReference>
<dbReference type="Pfam" id="PF00817">
    <property type="entry name" value="IMS"/>
    <property type="match status" value="1"/>
</dbReference>
<keyword evidence="4" id="KW-0227">DNA damage</keyword>
<comment type="caution">
    <text evidence="6">The sequence shown here is derived from an EMBL/GenBank/DDBJ whole genome shotgun (WGS) entry which is preliminary data.</text>
</comment>
<keyword evidence="4" id="KW-0548">Nucleotidyltransferase</keyword>
<comment type="subcellular location">
    <subcellularLocation>
        <location evidence="4">Cytoplasm</location>
    </subcellularLocation>
</comment>
<dbReference type="EMBL" id="BAABGA010000008">
    <property type="protein sequence ID" value="GAA4445772.1"/>
    <property type="molecule type" value="Genomic_DNA"/>
</dbReference>
<keyword evidence="7" id="KW-1185">Reference proteome</keyword>
<feature type="domain" description="UmuC" evidence="5">
    <location>
        <begin position="7"/>
        <end position="188"/>
    </location>
</feature>
<dbReference type="InterPro" id="IPR024728">
    <property type="entry name" value="PolY_HhH_motif"/>
</dbReference>
<dbReference type="InterPro" id="IPR043502">
    <property type="entry name" value="DNA/RNA_pol_sf"/>
</dbReference>
<keyword evidence="4" id="KW-0460">Magnesium</keyword>
<keyword evidence="4" id="KW-0963">Cytoplasm</keyword>
<dbReference type="SUPFAM" id="SSF56672">
    <property type="entry name" value="DNA/RNA polymerases"/>
    <property type="match status" value="1"/>
</dbReference>
<feature type="active site" evidence="4">
    <location>
        <position position="107"/>
    </location>
</feature>
<reference evidence="7" key="1">
    <citation type="journal article" date="2019" name="Int. J. Syst. Evol. Microbiol.">
        <title>The Global Catalogue of Microorganisms (GCM) 10K type strain sequencing project: providing services to taxonomists for standard genome sequencing and annotation.</title>
        <authorList>
            <consortium name="The Broad Institute Genomics Platform"/>
            <consortium name="The Broad Institute Genome Sequencing Center for Infectious Disease"/>
            <person name="Wu L."/>
            <person name="Ma J."/>
        </authorList>
    </citation>
    <scope>NUCLEOTIDE SEQUENCE [LARGE SCALE GENOMIC DNA]</scope>
    <source>
        <strain evidence="7">JCM 17759</strain>
    </source>
</reference>
<dbReference type="InterPro" id="IPR001126">
    <property type="entry name" value="UmuC"/>
</dbReference>
<dbReference type="Gene3D" id="3.40.1170.60">
    <property type="match status" value="1"/>
</dbReference>
<comment type="subunit">
    <text evidence="4">Monomer.</text>
</comment>
<dbReference type="InterPro" id="IPR022880">
    <property type="entry name" value="DNApol_IV"/>
</dbReference>
<dbReference type="NCBIfam" id="NF003015">
    <property type="entry name" value="PRK03858.1"/>
    <property type="match status" value="1"/>
</dbReference>
<evidence type="ECO:0000256" key="4">
    <source>
        <dbReference type="HAMAP-Rule" id="MF_01113"/>
    </source>
</evidence>
<proteinExistence type="inferred from homology"/>
<feature type="site" description="Substrate discrimination" evidence="4">
    <location>
        <position position="16"/>
    </location>
</feature>
<dbReference type="PANTHER" id="PTHR11076">
    <property type="entry name" value="DNA REPAIR POLYMERASE UMUC / TRANSFERASE FAMILY MEMBER"/>
    <property type="match status" value="1"/>
</dbReference>
<keyword evidence="4" id="KW-0808">Transferase</keyword>
<dbReference type="NCBIfam" id="NF002751">
    <property type="entry name" value="PRK02794.1"/>
    <property type="match status" value="1"/>
</dbReference>
<accession>A0ABP8MAT9</accession>
<dbReference type="HAMAP" id="MF_01113">
    <property type="entry name" value="DNApol_IV"/>
    <property type="match status" value="1"/>
</dbReference>
<evidence type="ECO:0000313" key="7">
    <source>
        <dbReference type="Proteomes" id="UP001500840"/>
    </source>
</evidence>
<protein>
    <recommendedName>
        <fullName evidence="4">DNA polymerase IV</fullName>
        <shortName evidence="4">Pol IV</shortName>
        <ecNumber evidence="4">2.7.7.7</ecNumber>
    </recommendedName>
</protein>
<sequence>MTLGRMILHIDMDAFYASVEQRDNPSLRGKPIVVGGSATGRGVVAAASYEARRFGVYSAMPMKTALQRCGRLVVVPVRMEVYAAISRQIREIFNRYTPLVEPLSLDEAFLDVTGCQALFGSAIEIGQQIQHAILAELGLNASVGVAPNKFLAKVASGHRKPRGFTVVEADKVHDFLDPLPIDKIWGVGKRAEERLGKIGIYRVADLRKADLDQLTRSMGSGSANHLYALAWGRDNRAVVPDREAKSISHETTFHADVTDSEVLQAILLRLTEQVGRRLRRHDRYCNTVSLKLRFSDFQTLARSAALASPSNSTNELWETVRDKLFTRIRVDQPVRLVGMGVSSLVSSRTRQLDLFDDNGSRDAQVDQATDSILDRFGKNAIRRGTTL</sequence>
<dbReference type="RefSeq" id="WP_345319229.1">
    <property type="nucleotide sequence ID" value="NZ_BAABGA010000008.1"/>
</dbReference>
<dbReference type="PROSITE" id="PS50173">
    <property type="entry name" value="UMUC"/>
    <property type="match status" value="1"/>
</dbReference>
<dbReference type="NCBIfam" id="NF002677">
    <property type="entry name" value="PRK02406.1"/>
    <property type="match status" value="1"/>
</dbReference>
<evidence type="ECO:0000256" key="2">
    <source>
        <dbReference type="ARBA" id="ARBA00022457"/>
    </source>
</evidence>
<gene>
    <name evidence="4 6" type="primary">dinB</name>
    <name evidence="6" type="ORF">GCM10023156_05810</name>
</gene>
<dbReference type="CDD" id="cd03586">
    <property type="entry name" value="PolY_Pol_IV_kappa"/>
    <property type="match status" value="1"/>
</dbReference>
<dbReference type="SUPFAM" id="SSF100879">
    <property type="entry name" value="Lesion bypass DNA polymerase (Y-family), little finger domain"/>
    <property type="match status" value="1"/>
</dbReference>
<dbReference type="Gene3D" id="3.30.1490.100">
    <property type="entry name" value="DNA polymerase, Y-family, little finger domain"/>
    <property type="match status" value="1"/>
</dbReference>
<name>A0ABP8MAT9_9BACT</name>
<dbReference type="EC" id="2.7.7.7" evidence="4"/>
<feature type="binding site" evidence="4">
    <location>
        <position position="11"/>
    </location>
    <ligand>
        <name>Mg(2+)</name>
        <dbReference type="ChEBI" id="CHEBI:18420"/>
    </ligand>
</feature>
<evidence type="ECO:0000313" key="6">
    <source>
        <dbReference type="EMBL" id="GAA4445772.1"/>
    </source>
</evidence>
<dbReference type="Proteomes" id="UP001500840">
    <property type="component" value="Unassembled WGS sequence"/>
</dbReference>
<keyword evidence="4" id="KW-0235">DNA replication</keyword>
<keyword evidence="2 4" id="KW-0515">Mutator protein</keyword>
<keyword evidence="3 4" id="KW-0239">DNA-directed DNA polymerase</keyword>